<evidence type="ECO:0000313" key="4">
    <source>
        <dbReference type="Proteomes" id="UP001154265"/>
    </source>
</evidence>
<gene>
    <name evidence="3" type="ORF">L3556_13200</name>
</gene>
<accession>A0ABT6F214</accession>
<keyword evidence="4" id="KW-1185">Reference proteome</keyword>
<feature type="transmembrane region" description="Helical" evidence="2">
    <location>
        <begin position="390"/>
        <end position="407"/>
    </location>
</feature>
<comment type="caution">
    <text evidence="3">The sequence shown here is derived from an EMBL/GenBank/DDBJ whole genome shotgun (WGS) entry which is preliminary data.</text>
</comment>
<evidence type="ECO:0000256" key="2">
    <source>
        <dbReference type="SAM" id="Phobius"/>
    </source>
</evidence>
<feature type="transmembrane region" description="Helical" evidence="2">
    <location>
        <begin position="111"/>
        <end position="132"/>
    </location>
</feature>
<sequence>MTSFTALSHYSSFLVFLVGLITAIATLGFGLLLLEALGLKFPTPWRQVTAILLGLLTVSLGVQLLGFTGLAYSWVLISLWGGLLMVGSAKMLRGYRDLMPPGMQLTRSWQLLPLIICGAALLINLMVAIAPSTKIDELYYHMVIPSRILLDHALLFYREPWEGAVYAHGIYQMSLTPLYALGVPDAGNVVSWFLSLTLVWFCAYLLAIARLPSVWIFIASATVIVGLYPTVWHVTGGAHAMGDLAIAAATLALLLHRSLLRKMGGKDYVTLVSILSLAGVATKVSLLPLGGTMVLLAIIVAILSMEKTPPLGSILGLVLRAIIPWLILYAPILLWTFFQSGSPFGPMLSHVFSPWSIYEGEPIPIQQVLKETKASLSATASVLSSLSHGLPNYSPLLGIGIVALFFNQRIFWGDRLLALGLLLVQTLVILVFLFADFRFYSGLPYGLFIFSVLGYGSPTDVMIKTKKQEKTKFLLCPYPPSLVIWLTSLCFLPWLILQLYYSLQFMPVVLGQQKPLDFATEKVALIEDYQRLDTLLPTQAHLYIDGPRVSLAYAPRPVYRSLQDLPNPGEAYLLTTLADPPTDLPGFTLGELIYDNPQAITTVYRTPNRSPARGPVRVWQLYPKQETEPHPHRFGSREKRTMAGFQPN</sequence>
<feature type="region of interest" description="Disordered" evidence="1">
    <location>
        <begin position="623"/>
        <end position="648"/>
    </location>
</feature>
<keyword evidence="2" id="KW-1133">Transmembrane helix</keyword>
<feature type="transmembrane region" description="Helical" evidence="2">
    <location>
        <begin position="416"/>
        <end position="437"/>
    </location>
</feature>
<feature type="transmembrane region" description="Helical" evidence="2">
    <location>
        <begin position="443"/>
        <end position="461"/>
    </location>
</feature>
<dbReference type="EMBL" id="JAKKUT010000005">
    <property type="protein sequence ID" value="MDG2991879.1"/>
    <property type="molecule type" value="Genomic_DNA"/>
</dbReference>
<organism evidence="3 4">
    <name type="scientific">Candidatus Synechococcus calcipolaris G9</name>
    <dbReference type="NCBI Taxonomy" id="1497997"/>
    <lineage>
        <taxon>Bacteria</taxon>
        <taxon>Bacillati</taxon>
        <taxon>Cyanobacteriota</taxon>
        <taxon>Cyanophyceae</taxon>
        <taxon>Synechococcales</taxon>
        <taxon>Synechococcaceae</taxon>
        <taxon>Synechococcus</taxon>
    </lineage>
</organism>
<evidence type="ECO:0000313" key="3">
    <source>
        <dbReference type="EMBL" id="MDG2991879.1"/>
    </source>
</evidence>
<reference evidence="3" key="2">
    <citation type="submission" date="2022-01" db="EMBL/GenBank/DDBJ databases">
        <authorList>
            <person name="Zivanovic Y."/>
            <person name="Moreira D."/>
            <person name="Lopez-Garcia P."/>
        </authorList>
    </citation>
    <scope>NUCLEOTIDE SEQUENCE</scope>
    <source>
        <strain evidence="3">G9</strain>
    </source>
</reference>
<keyword evidence="2" id="KW-0472">Membrane</keyword>
<feature type="compositionally biased region" description="Basic and acidic residues" evidence="1">
    <location>
        <begin position="625"/>
        <end position="641"/>
    </location>
</feature>
<feature type="transmembrane region" description="Helical" evidence="2">
    <location>
        <begin position="214"/>
        <end position="231"/>
    </location>
</feature>
<reference evidence="3" key="1">
    <citation type="journal article" date="2022" name="Genome Biol. Evol.">
        <title>A New Gene Family Diagnostic for Intracellular Biomineralization of Amorphous Ca Carbonates by Cyanobacteria.</title>
        <authorList>
            <person name="Benzerara K."/>
            <person name="Duprat E."/>
            <person name="Bitard-Feildel T."/>
            <person name="Caumes G."/>
            <person name="Cassier-Chauvat C."/>
            <person name="Chauvat F."/>
            <person name="Dezi M."/>
            <person name="Diop S.I."/>
            <person name="Gaschignard G."/>
            <person name="Gorgen S."/>
            <person name="Gugger M."/>
            <person name="Lopez-Garcia P."/>
            <person name="Millet M."/>
            <person name="Skouri-Panet F."/>
            <person name="Moreira D."/>
            <person name="Callebaut I."/>
        </authorList>
    </citation>
    <scope>NUCLEOTIDE SEQUENCE</scope>
    <source>
        <strain evidence="3">G9</strain>
    </source>
</reference>
<dbReference type="RefSeq" id="WP_277867801.1">
    <property type="nucleotide sequence ID" value="NZ_JAKKUT010000005.1"/>
</dbReference>
<feature type="transmembrane region" description="Helical" evidence="2">
    <location>
        <begin position="482"/>
        <end position="501"/>
    </location>
</feature>
<protein>
    <recommendedName>
        <fullName evidence="5">Glycosyltransferase RgtA/B/C/D-like domain-containing protein</fullName>
    </recommendedName>
</protein>
<feature type="transmembrane region" description="Helical" evidence="2">
    <location>
        <begin position="317"/>
        <end position="338"/>
    </location>
</feature>
<name>A0ABT6F214_9SYNE</name>
<evidence type="ECO:0008006" key="5">
    <source>
        <dbReference type="Google" id="ProtNLM"/>
    </source>
</evidence>
<feature type="transmembrane region" description="Helical" evidence="2">
    <location>
        <begin position="288"/>
        <end position="305"/>
    </location>
</feature>
<evidence type="ECO:0000256" key="1">
    <source>
        <dbReference type="SAM" id="MobiDB-lite"/>
    </source>
</evidence>
<feature type="transmembrane region" description="Helical" evidence="2">
    <location>
        <begin position="189"/>
        <end position="207"/>
    </location>
</feature>
<feature type="transmembrane region" description="Helical" evidence="2">
    <location>
        <begin position="12"/>
        <end position="36"/>
    </location>
</feature>
<proteinExistence type="predicted"/>
<feature type="transmembrane region" description="Helical" evidence="2">
    <location>
        <begin position="71"/>
        <end position="90"/>
    </location>
</feature>
<keyword evidence="2" id="KW-0812">Transmembrane</keyword>
<dbReference type="Proteomes" id="UP001154265">
    <property type="component" value="Unassembled WGS sequence"/>
</dbReference>